<dbReference type="PANTHER" id="PTHR31042">
    <property type="entry name" value="CORE-2/I-BRANCHING BETA-1,6-N-ACETYLGLUCOSAMINYLTRANSFERASE FAMILY PROTEIN-RELATED"/>
    <property type="match status" value="1"/>
</dbReference>
<accession>A0AAV1I9P5</accession>
<keyword evidence="5" id="KW-0325">Glycoprotein</keyword>
<dbReference type="EMBL" id="CAUYUE010000010">
    <property type="protein sequence ID" value="CAK0784098.1"/>
    <property type="molecule type" value="Genomic_DNA"/>
</dbReference>
<evidence type="ECO:0000313" key="8">
    <source>
        <dbReference type="Proteomes" id="UP001314263"/>
    </source>
</evidence>
<sequence>MHPICVMLGLFFAVIVVKSDVDRPPRFNQKNVHKSHITHHNLNTEEAERRRKADSDWYPTEDSCAKTLDVPKVALMFLTRGYVQHHDTWKLWFEDVQGMLPLSAMQVLCLYTPFSNALCEHLCTQSVRLCAKSDWSECGQAAGCTAETISTAGHSCGMSGGPKLLHQQHLFSVVTHVGAAEDFSGFPQNSIFHGTVVPTTIRTHWGTHAITKAILLLMEFALEESLNERFVLLSESDIPLYPPAVMYLQLMSEQKSRIHACDDKFFLSKAGRWAGQLSTSKLQPQHWRLSDTWVTLTRHHAEVITDAVEIEREFALNCEHSEGGDAAMWRQCFSDQHLLASVLSYKGLENETFCNATLTNSDSGDPQRPHSFMESELSIARLIGLRTPDTESCRDTAAIWLADAQVAHVSAFNATVCSTYVQPFGSDLAPSCPLFARKFGPEIADKVTRIMNATGLLRHTAPLSQMD</sequence>
<keyword evidence="6" id="KW-0732">Signal</keyword>
<comment type="subcellular location">
    <subcellularLocation>
        <location evidence="1">Membrane</location>
        <topology evidence="1">Single-pass type II membrane protein</topology>
    </subcellularLocation>
</comment>
<dbReference type="Pfam" id="PF02485">
    <property type="entry name" value="Branch"/>
    <property type="match status" value="1"/>
</dbReference>
<dbReference type="InterPro" id="IPR003406">
    <property type="entry name" value="Glyco_trans_14"/>
</dbReference>
<protein>
    <submittedName>
        <fullName evidence="7">Uncharacterized protein</fullName>
    </submittedName>
</protein>
<gene>
    <name evidence="7" type="ORF">CVIRNUC_007301</name>
</gene>
<evidence type="ECO:0000256" key="1">
    <source>
        <dbReference type="ARBA" id="ARBA00004606"/>
    </source>
</evidence>
<reference evidence="7 8" key="1">
    <citation type="submission" date="2023-10" db="EMBL/GenBank/DDBJ databases">
        <authorList>
            <person name="Maclean D."/>
            <person name="Macfadyen A."/>
        </authorList>
    </citation>
    <scope>NUCLEOTIDE SEQUENCE [LARGE SCALE GENOMIC DNA]</scope>
</reference>
<keyword evidence="4" id="KW-0472">Membrane</keyword>
<keyword evidence="3" id="KW-0808">Transferase</keyword>
<dbReference type="GO" id="GO:0016020">
    <property type="term" value="C:membrane"/>
    <property type="evidence" value="ECO:0007669"/>
    <property type="project" value="UniProtKB-SubCell"/>
</dbReference>
<proteinExistence type="predicted"/>
<keyword evidence="2" id="KW-0328">Glycosyltransferase</keyword>
<feature type="signal peptide" evidence="6">
    <location>
        <begin position="1"/>
        <end position="19"/>
    </location>
</feature>
<comment type="caution">
    <text evidence="7">The sequence shown here is derived from an EMBL/GenBank/DDBJ whole genome shotgun (WGS) entry which is preliminary data.</text>
</comment>
<organism evidence="7 8">
    <name type="scientific">Coccomyxa viridis</name>
    <dbReference type="NCBI Taxonomy" id="1274662"/>
    <lineage>
        <taxon>Eukaryota</taxon>
        <taxon>Viridiplantae</taxon>
        <taxon>Chlorophyta</taxon>
        <taxon>core chlorophytes</taxon>
        <taxon>Trebouxiophyceae</taxon>
        <taxon>Trebouxiophyceae incertae sedis</taxon>
        <taxon>Coccomyxaceae</taxon>
        <taxon>Coccomyxa</taxon>
    </lineage>
</organism>
<keyword evidence="8" id="KW-1185">Reference proteome</keyword>
<evidence type="ECO:0000256" key="4">
    <source>
        <dbReference type="ARBA" id="ARBA00023136"/>
    </source>
</evidence>
<dbReference type="Proteomes" id="UP001314263">
    <property type="component" value="Unassembled WGS sequence"/>
</dbReference>
<evidence type="ECO:0000313" key="7">
    <source>
        <dbReference type="EMBL" id="CAK0784098.1"/>
    </source>
</evidence>
<dbReference type="InterPro" id="IPR044174">
    <property type="entry name" value="BC10-like"/>
</dbReference>
<evidence type="ECO:0000256" key="6">
    <source>
        <dbReference type="SAM" id="SignalP"/>
    </source>
</evidence>
<feature type="chain" id="PRO_5043707273" evidence="6">
    <location>
        <begin position="20"/>
        <end position="467"/>
    </location>
</feature>
<name>A0AAV1I9P5_9CHLO</name>
<dbReference type="GO" id="GO:0016757">
    <property type="term" value="F:glycosyltransferase activity"/>
    <property type="evidence" value="ECO:0007669"/>
    <property type="project" value="UniProtKB-KW"/>
</dbReference>
<evidence type="ECO:0000256" key="5">
    <source>
        <dbReference type="ARBA" id="ARBA00023180"/>
    </source>
</evidence>
<evidence type="ECO:0000256" key="2">
    <source>
        <dbReference type="ARBA" id="ARBA00022676"/>
    </source>
</evidence>
<evidence type="ECO:0000256" key="3">
    <source>
        <dbReference type="ARBA" id="ARBA00022679"/>
    </source>
</evidence>
<dbReference type="PANTHER" id="PTHR31042:SF150">
    <property type="entry name" value="OS06G0661900 PROTEIN"/>
    <property type="match status" value="1"/>
</dbReference>
<dbReference type="AlphaFoldDB" id="A0AAV1I9P5"/>